<sequence length="174" mass="20114">MFENYSYKQKFYALGVLFCILSITAYKRSFHTLFDVVHEYRTLSKKADDINKKAKNTDGLTKDIAYLDKIIGKEGTTKEMVQQGIVSFASENAPGVSISDLKPIHDFPEDDYHIITNQLDVTGNSNQLLSLAYDFEKKFNLSRIVSMNFYTIKKNNKSEILHLKMIFQNYENNK</sequence>
<proteinExistence type="predicted"/>
<dbReference type="AlphaFoldDB" id="A0A2V4BQH6"/>
<keyword evidence="2" id="KW-1185">Reference proteome</keyword>
<dbReference type="Pfam" id="PF04350">
    <property type="entry name" value="PilO"/>
    <property type="match status" value="1"/>
</dbReference>
<accession>A0A2V4BQH6</accession>
<dbReference type="RefSeq" id="WP_110306386.1">
    <property type="nucleotide sequence ID" value="NZ_QJHK01000006.1"/>
</dbReference>
<comment type="caution">
    <text evidence="1">The sequence shown here is derived from an EMBL/GenBank/DDBJ whole genome shotgun (WGS) entry which is preliminary data.</text>
</comment>
<gene>
    <name evidence="1" type="ORF">DMB65_09355</name>
</gene>
<dbReference type="GO" id="GO:0043107">
    <property type="term" value="P:type IV pilus-dependent motility"/>
    <property type="evidence" value="ECO:0007669"/>
    <property type="project" value="InterPro"/>
</dbReference>
<organism evidence="1 2">
    <name type="scientific">Flavobacterium cheongpyeongense</name>
    <dbReference type="NCBI Taxonomy" id="2212651"/>
    <lineage>
        <taxon>Bacteria</taxon>
        <taxon>Pseudomonadati</taxon>
        <taxon>Bacteroidota</taxon>
        <taxon>Flavobacteriia</taxon>
        <taxon>Flavobacteriales</taxon>
        <taxon>Flavobacteriaceae</taxon>
        <taxon>Flavobacterium</taxon>
    </lineage>
</organism>
<dbReference type="InterPro" id="IPR007445">
    <property type="entry name" value="PilO"/>
</dbReference>
<dbReference type="OrthoDB" id="1161757at2"/>
<evidence type="ECO:0000313" key="1">
    <source>
        <dbReference type="EMBL" id="PXY41151.1"/>
    </source>
</evidence>
<dbReference type="Proteomes" id="UP000247903">
    <property type="component" value="Unassembled WGS sequence"/>
</dbReference>
<dbReference type="GO" id="GO:0043683">
    <property type="term" value="P:type IV pilus assembly"/>
    <property type="evidence" value="ECO:0007669"/>
    <property type="project" value="InterPro"/>
</dbReference>
<protein>
    <submittedName>
        <fullName evidence="1">Uncharacterized protein</fullName>
    </submittedName>
</protein>
<evidence type="ECO:0000313" key="2">
    <source>
        <dbReference type="Proteomes" id="UP000247903"/>
    </source>
</evidence>
<name>A0A2V4BQH6_9FLAO</name>
<dbReference type="EMBL" id="QJHK01000006">
    <property type="protein sequence ID" value="PXY41151.1"/>
    <property type="molecule type" value="Genomic_DNA"/>
</dbReference>
<reference evidence="1 2" key="1">
    <citation type="submission" date="2018-05" db="EMBL/GenBank/DDBJ databases">
        <title>Flavobacterium sp. strain IMCC34759, incomplete genome.</title>
        <authorList>
            <person name="Joung Y."/>
            <person name="Cho J."/>
        </authorList>
    </citation>
    <scope>NUCLEOTIDE SEQUENCE [LARGE SCALE GENOMIC DNA]</scope>
    <source>
        <strain evidence="1 2">IMCC34759</strain>
    </source>
</reference>